<dbReference type="GO" id="GO:0006826">
    <property type="term" value="P:iron ion transport"/>
    <property type="evidence" value="ECO:0007669"/>
    <property type="project" value="UniProtKB-KW"/>
</dbReference>
<evidence type="ECO:0000256" key="10">
    <source>
        <dbReference type="ARBA" id="ARBA00023237"/>
    </source>
</evidence>
<dbReference type="Gene3D" id="2.40.170.20">
    <property type="entry name" value="TonB-dependent receptor, beta-barrel domain"/>
    <property type="match status" value="1"/>
</dbReference>
<evidence type="ECO:0000256" key="5">
    <source>
        <dbReference type="ARBA" id="ARBA00022692"/>
    </source>
</evidence>
<accession>A0A328AW43</accession>
<dbReference type="InterPro" id="IPR039426">
    <property type="entry name" value="TonB-dep_rcpt-like"/>
</dbReference>
<evidence type="ECO:0000256" key="2">
    <source>
        <dbReference type="ARBA" id="ARBA00022448"/>
    </source>
</evidence>
<dbReference type="OrthoDB" id="7208860at2"/>
<reference evidence="17" key="1">
    <citation type="submission" date="2018-05" db="EMBL/GenBank/DDBJ databases">
        <authorList>
            <person name="Li X."/>
        </authorList>
    </citation>
    <scope>NUCLEOTIDE SEQUENCE [LARGE SCALE GENOMIC DNA]</scope>
    <source>
        <strain evidence="17">HKS-05</strain>
    </source>
</reference>
<evidence type="ECO:0000256" key="3">
    <source>
        <dbReference type="ARBA" id="ARBA00022452"/>
    </source>
</evidence>
<feature type="domain" description="TonB-dependent receptor-like beta-barrel" evidence="14">
    <location>
        <begin position="256"/>
        <end position="813"/>
    </location>
</feature>
<evidence type="ECO:0000259" key="14">
    <source>
        <dbReference type="Pfam" id="PF00593"/>
    </source>
</evidence>
<dbReference type="Proteomes" id="UP000249842">
    <property type="component" value="Unassembled WGS sequence"/>
</dbReference>
<feature type="chain" id="PRO_5016267237" description="TonB-dependent receptor" evidence="13">
    <location>
        <begin position="25"/>
        <end position="855"/>
    </location>
</feature>
<keyword evidence="2 11" id="KW-0813">Transport</keyword>
<evidence type="ECO:0000256" key="6">
    <source>
        <dbReference type="ARBA" id="ARBA00023004"/>
    </source>
</evidence>
<dbReference type="PROSITE" id="PS52016">
    <property type="entry name" value="TONB_DEPENDENT_REC_3"/>
    <property type="match status" value="1"/>
</dbReference>
<keyword evidence="17" id="KW-1185">Reference proteome</keyword>
<dbReference type="InterPro" id="IPR012910">
    <property type="entry name" value="Plug_dom"/>
</dbReference>
<dbReference type="PANTHER" id="PTHR32552:SF81">
    <property type="entry name" value="TONB-DEPENDENT OUTER MEMBRANE RECEPTOR"/>
    <property type="match status" value="1"/>
</dbReference>
<dbReference type="GO" id="GO:0009279">
    <property type="term" value="C:cell outer membrane"/>
    <property type="evidence" value="ECO:0007669"/>
    <property type="project" value="UniProtKB-SubCell"/>
</dbReference>
<feature type="signal peptide" evidence="13">
    <location>
        <begin position="1"/>
        <end position="24"/>
    </location>
</feature>
<gene>
    <name evidence="16" type="ORF">DJ021_02885</name>
</gene>
<evidence type="ECO:0000256" key="8">
    <source>
        <dbReference type="ARBA" id="ARBA00023077"/>
    </source>
</evidence>
<dbReference type="InterPro" id="IPR036942">
    <property type="entry name" value="Beta-barrel_TonB_sf"/>
</dbReference>
<evidence type="ECO:0000256" key="11">
    <source>
        <dbReference type="PROSITE-ProRule" id="PRU01360"/>
    </source>
</evidence>
<evidence type="ECO:0000256" key="7">
    <source>
        <dbReference type="ARBA" id="ARBA00023065"/>
    </source>
</evidence>
<dbReference type="PANTHER" id="PTHR32552">
    <property type="entry name" value="FERRICHROME IRON RECEPTOR-RELATED"/>
    <property type="match status" value="1"/>
</dbReference>
<evidence type="ECO:0008006" key="18">
    <source>
        <dbReference type="Google" id="ProtNLM"/>
    </source>
</evidence>
<dbReference type="Pfam" id="PF07715">
    <property type="entry name" value="Plug"/>
    <property type="match status" value="1"/>
</dbReference>
<keyword evidence="10 11" id="KW-0998">Cell outer membrane</keyword>
<dbReference type="EMBL" id="QFYP01000001">
    <property type="protein sequence ID" value="RAK58817.1"/>
    <property type="molecule type" value="Genomic_DNA"/>
</dbReference>
<keyword evidence="7" id="KW-0406">Ion transport</keyword>
<dbReference type="RefSeq" id="WP_111456110.1">
    <property type="nucleotide sequence ID" value="NZ_QFYP01000001.1"/>
</dbReference>
<evidence type="ECO:0000256" key="4">
    <source>
        <dbReference type="ARBA" id="ARBA00022496"/>
    </source>
</evidence>
<keyword evidence="6" id="KW-0408">Iron</keyword>
<evidence type="ECO:0000259" key="15">
    <source>
        <dbReference type="Pfam" id="PF07715"/>
    </source>
</evidence>
<evidence type="ECO:0000256" key="9">
    <source>
        <dbReference type="ARBA" id="ARBA00023136"/>
    </source>
</evidence>
<evidence type="ECO:0000256" key="1">
    <source>
        <dbReference type="ARBA" id="ARBA00004571"/>
    </source>
</evidence>
<evidence type="ECO:0000313" key="16">
    <source>
        <dbReference type="EMBL" id="RAK58817.1"/>
    </source>
</evidence>
<dbReference type="InterPro" id="IPR000531">
    <property type="entry name" value="Beta-barrel_TonB"/>
</dbReference>
<comment type="similarity">
    <text evidence="11 12">Belongs to the TonB-dependent receptor family.</text>
</comment>
<protein>
    <recommendedName>
        <fullName evidence="18">TonB-dependent receptor</fullName>
    </recommendedName>
</protein>
<comment type="subcellular location">
    <subcellularLocation>
        <location evidence="1 11">Cell outer membrane</location>
        <topology evidence="1 11">Multi-pass membrane protein</topology>
    </subcellularLocation>
</comment>
<keyword evidence="13" id="KW-0732">Signal</keyword>
<evidence type="ECO:0000256" key="13">
    <source>
        <dbReference type="SAM" id="SignalP"/>
    </source>
</evidence>
<keyword evidence="9 11" id="KW-0472">Membrane</keyword>
<feature type="domain" description="TonB-dependent receptor plug" evidence="15">
    <location>
        <begin position="55"/>
        <end position="158"/>
    </location>
</feature>
<keyword evidence="4" id="KW-0410">Iron transport</keyword>
<proteinExistence type="inferred from homology"/>
<evidence type="ECO:0000256" key="12">
    <source>
        <dbReference type="RuleBase" id="RU003357"/>
    </source>
</evidence>
<name>A0A328AW43_9CAUL</name>
<dbReference type="AlphaFoldDB" id="A0A328AW43"/>
<organism evidence="16 17">
    <name type="scientific">Phenylobacterium hankyongense</name>
    <dbReference type="NCBI Taxonomy" id="1813876"/>
    <lineage>
        <taxon>Bacteria</taxon>
        <taxon>Pseudomonadati</taxon>
        <taxon>Pseudomonadota</taxon>
        <taxon>Alphaproteobacteria</taxon>
        <taxon>Caulobacterales</taxon>
        <taxon>Caulobacteraceae</taxon>
        <taxon>Phenylobacterium</taxon>
    </lineage>
</organism>
<keyword evidence="5 11" id="KW-0812">Transmembrane</keyword>
<keyword evidence="8 12" id="KW-0798">TonB box</keyword>
<evidence type="ECO:0000313" key="17">
    <source>
        <dbReference type="Proteomes" id="UP000249842"/>
    </source>
</evidence>
<dbReference type="SUPFAM" id="SSF56935">
    <property type="entry name" value="Porins"/>
    <property type="match status" value="1"/>
</dbReference>
<sequence length="855" mass="92487">MSKSLHLRSLLAVGASAVALTAVAQPALAQAAAGAAAGPTIEELVVTAEKREQSLQDVPVAVTAYTSERRTLLGANTVEDIARLTPSLSYTNNDRLSIRGMGRLTNAIGTDPSVALYSDGIFSNSMADASTPPLFIERTEILRGPQGTLYGRNSIGGTLNIISKRPTEDFNGEVRGTYGNYGTWRTDALVRGPITDHLRFLLGGSLERREEGFIKNIGPGGDTGAVKRWMFEAQVEADLGEHAVARLRYSKFDWDDSYGVGNTLFNVISPIDTTSLTGAGTSALYYNTAFGYTGTNPAQNDPYKTNTNATATGKLSNHHRVQADVTWDLGGMTLKYLGGFQTYIYDTTGDNDQTPRTATQDINIPDLDGPGPLTAFTARNVSTDAQTFYQERQKWFSNEINLSSDGDGPVHWIIGAFQYHQRYDQPQGIRAVGDTALLTPLTLAGRPSDPNPRGAFLYVDGHLETDSYAGFGQVDWKFAPTWTLTGGLRYTKDEKTGYDIARYVARLPTLAASFAAAGIPLAVGQSFAVDITTLQVCGTTTLAGCAANPATANLFANPGGGLRRNLAGSWDAWSGTLGLQWEPDSDTDLYLRYSRGYKSGGWLGSNGLTPNPYAAPEYVNAYEFGVKKNIGRTLQANAALFYDDYKGFQTPLTVPLGTITASQFLNLDARIWGFEFEGQWAPIQGAQLFASYSYLNTEVTRGCCFIDTADPTAVTAGARPTGTALANGSRLQSLVGNHLPLSPENKFTLGANYTWDFGANTFTLGATVTHTGDQQSTIWNNPIYASPANDIADFRAIWRQTDKGLTVIGYLKNAFDEVAYQSSLANPTSITAVGYRQQVILNFPRTYGVELQYKF</sequence>
<keyword evidence="3 11" id="KW-1134">Transmembrane beta strand</keyword>
<comment type="caution">
    <text evidence="16">The sequence shown here is derived from an EMBL/GenBank/DDBJ whole genome shotgun (WGS) entry which is preliminary data.</text>
</comment>
<dbReference type="Pfam" id="PF00593">
    <property type="entry name" value="TonB_dep_Rec_b-barrel"/>
    <property type="match status" value="1"/>
</dbReference>